<evidence type="ECO:0000313" key="5">
    <source>
        <dbReference type="EMBL" id="MBF8378952.1"/>
    </source>
</evidence>
<name>A0ABS0F6N3_9BACL</name>
<evidence type="ECO:0000256" key="3">
    <source>
        <dbReference type="ARBA" id="ARBA00013252"/>
    </source>
</evidence>
<evidence type="ECO:0000256" key="2">
    <source>
        <dbReference type="ARBA" id="ARBA00006472"/>
    </source>
</evidence>
<dbReference type="RefSeq" id="WP_067845662.1">
    <property type="nucleotide sequence ID" value="NZ_JADPKZ010000048.1"/>
</dbReference>
<evidence type="ECO:0000313" key="6">
    <source>
        <dbReference type="Proteomes" id="UP000642910"/>
    </source>
</evidence>
<dbReference type="EMBL" id="JADPKZ010000048">
    <property type="protein sequence ID" value="MBF8378952.1"/>
    <property type="molecule type" value="Genomic_DNA"/>
</dbReference>
<dbReference type="PANTHER" id="PTHR12599">
    <property type="entry name" value="PTERIN-4-ALPHA-CARBINOLAMINE DEHYDRATASE"/>
    <property type="match status" value="1"/>
</dbReference>
<evidence type="ECO:0000256" key="4">
    <source>
        <dbReference type="ARBA" id="ARBA00023239"/>
    </source>
</evidence>
<dbReference type="SUPFAM" id="SSF55248">
    <property type="entry name" value="PCD-like"/>
    <property type="match status" value="1"/>
</dbReference>
<keyword evidence="4 5" id="KW-0456">Lyase</keyword>
<comment type="similarity">
    <text evidence="2">Belongs to the pterin-4-alpha-carbinolamine dehydratase family.</text>
</comment>
<proteinExistence type="inferred from homology"/>
<dbReference type="PANTHER" id="PTHR12599:SF0">
    <property type="entry name" value="PTERIN-4-ALPHA-CARBINOLAMINE DEHYDRATASE"/>
    <property type="match status" value="1"/>
</dbReference>
<accession>A0ABS0F6N3</accession>
<keyword evidence="6" id="KW-1185">Reference proteome</keyword>
<evidence type="ECO:0000256" key="1">
    <source>
        <dbReference type="ARBA" id="ARBA00001554"/>
    </source>
</evidence>
<dbReference type="InterPro" id="IPR001533">
    <property type="entry name" value="Pterin_deHydtase"/>
</dbReference>
<protein>
    <recommendedName>
        <fullName evidence="3">4a-hydroxytetrahydrobiopterin dehydratase</fullName>
        <ecNumber evidence="3">4.2.1.96</ecNumber>
    </recommendedName>
</protein>
<dbReference type="Gene3D" id="3.30.1360.20">
    <property type="entry name" value="Transcriptional coactivator/pterin dehydratase"/>
    <property type="match status" value="1"/>
</dbReference>
<comment type="catalytic activity">
    <reaction evidence="1">
        <text>(4aS,6R)-4a-hydroxy-L-erythro-5,6,7,8-tetrahydrobiopterin = (6R)-L-erythro-6,7-dihydrobiopterin + H2O</text>
        <dbReference type="Rhea" id="RHEA:11920"/>
        <dbReference type="ChEBI" id="CHEBI:15377"/>
        <dbReference type="ChEBI" id="CHEBI:15642"/>
        <dbReference type="ChEBI" id="CHEBI:43120"/>
        <dbReference type="EC" id="4.2.1.96"/>
    </reaction>
</comment>
<dbReference type="GO" id="GO:0008124">
    <property type="term" value="F:4-alpha-hydroxytetrahydrobiopterin dehydratase activity"/>
    <property type="evidence" value="ECO:0007669"/>
    <property type="project" value="UniProtKB-EC"/>
</dbReference>
<dbReference type="NCBIfam" id="NF002017">
    <property type="entry name" value="PRK00823.1-2"/>
    <property type="match status" value="1"/>
</dbReference>
<dbReference type="EC" id="4.2.1.96" evidence="3"/>
<gene>
    <name evidence="5" type="ORF">IW967_13940</name>
</gene>
<reference evidence="5 6" key="1">
    <citation type="submission" date="2020-11" db="EMBL/GenBank/DDBJ databases">
        <title>Genomic insight of Alicyclobacillus mali FL 18 reveals a new arsenic-resistant strain, with potential in environmental biotechnology.</title>
        <authorList>
            <person name="Fiorentino G."/>
            <person name="Gallo G."/>
            <person name="Aulitto M."/>
        </authorList>
    </citation>
    <scope>NUCLEOTIDE SEQUENCE [LARGE SCALE GENOMIC DNA]</scope>
    <source>
        <strain evidence="5 6">FL 18</strain>
    </source>
</reference>
<comment type="caution">
    <text evidence="5">The sequence shown here is derived from an EMBL/GenBank/DDBJ whole genome shotgun (WGS) entry which is preliminary data.</text>
</comment>
<dbReference type="Proteomes" id="UP000642910">
    <property type="component" value="Unassembled WGS sequence"/>
</dbReference>
<dbReference type="InterPro" id="IPR036428">
    <property type="entry name" value="PCD_sf"/>
</dbReference>
<dbReference type="Pfam" id="PF01329">
    <property type="entry name" value="Pterin_4a"/>
    <property type="match status" value="1"/>
</dbReference>
<sequence length="97" mass="11445">MRLPHDEIERRLAGLPGWQHEDQFIRKRFGFSSFADAVSFVNRVAEIAERRNHHPFISIDYKYVTLRFTTWHAGGLTSEDFDEAEEIERLYASKETT</sequence>
<organism evidence="5 6">
    <name type="scientific">Alicyclobacillus mali</name>
    <name type="common">ex Roth et al. 2021</name>
    <dbReference type="NCBI Taxonomy" id="1123961"/>
    <lineage>
        <taxon>Bacteria</taxon>
        <taxon>Bacillati</taxon>
        <taxon>Bacillota</taxon>
        <taxon>Bacilli</taxon>
        <taxon>Bacillales</taxon>
        <taxon>Alicyclobacillaceae</taxon>
        <taxon>Alicyclobacillus</taxon>
    </lineage>
</organism>
<dbReference type="CDD" id="cd00488">
    <property type="entry name" value="PCD_DCoH"/>
    <property type="match status" value="1"/>
</dbReference>